<sequence>MIFGGIDIGSRTTKVCILENRKLVSYTIIKTTPKISETAYVAMSELLSKNGIHLKDISYIVATGYGRINVPFAHKQVTEISCHALGITFFSTNIRTILDMGGQDLKIIRCDEKGRVLKFIMNDKCAAGVGRFIERIAEILKIPIESVGPLSLDSTNPEKISNYCVIFALEEVLFLLKQGKVINNILAGVLDGFTERIFNMLNRFGIEKELAVCGGIAKNIGIVKRLEKMLEIPLFIPPEPQIVGAIGAAMFAKKFYENKEVFENGGIF</sequence>
<keyword evidence="4" id="KW-0411">Iron-sulfur</keyword>
<comment type="caution">
    <text evidence="6">The sequence shown here is derived from an EMBL/GenBank/DDBJ whole genome shotgun (WGS) entry which is preliminary data.</text>
</comment>
<dbReference type="PANTHER" id="PTHR32329:SF2">
    <property type="entry name" value="BIFUNCTIONAL PROTEIN [INCLUDES 2-HYDROXYACYL-COA DEHYDRATASE (N-TER) AND ITS ACTIVATOR DOMAIN (C_TERM)"/>
    <property type="match status" value="1"/>
</dbReference>
<dbReference type="EMBL" id="DSOL01000232">
    <property type="protein sequence ID" value="HEN28600.1"/>
    <property type="molecule type" value="Genomic_DNA"/>
</dbReference>
<keyword evidence="2" id="KW-0479">Metal-binding</keyword>
<dbReference type="GO" id="GO:0051536">
    <property type="term" value="F:iron-sulfur cluster binding"/>
    <property type="evidence" value="ECO:0007669"/>
    <property type="project" value="UniProtKB-KW"/>
</dbReference>
<dbReference type="InterPro" id="IPR051805">
    <property type="entry name" value="Dehydratase_Activator_Redct"/>
</dbReference>
<evidence type="ECO:0000313" key="6">
    <source>
        <dbReference type="EMBL" id="HEN28600.1"/>
    </source>
</evidence>
<reference evidence="6" key="1">
    <citation type="journal article" date="2020" name="mSystems">
        <title>Genome- and Community-Level Interaction Insights into Carbon Utilization and Element Cycling Functions of Hydrothermarchaeota in Hydrothermal Sediment.</title>
        <authorList>
            <person name="Zhou Z."/>
            <person name="Liu Y."/>
            <person name="Xu W."/>
            <person name="Pan J."/>
            <person name="Luo Z.H."/>
            <person name="Li M."/>
        </authorList>
    </citation>
    <scope>NUCLEOTIDE SEQUENCE [LARGE SCALE GENOMIC DNA]</scope>
    <source>
        <strain evidence="6">SpSt-34</strain>
    </source>
</reference>
<dbReference type="Pfam" id="PF01869">
    <property type="entry name" value="BcrAD_BadFG"/>
    <property type="match status" value="1"/>
</dbReference>
<evidence type="ECO:0000259" key="5">
    <source>
        <dbReference type="Pfam" id="PF01869"/>
    </source>
</evidence>
<dbReference type="NCBIfam" id="TIGR00241">
    <property type="entry name" value="CoA_E_activ"/>
    <property type="match status" value="1"/>
</dbReference>
<dbReference type="AlphaFoldDB" id="A0A7C2K4Q8"/>
<dbReference type="InterPro" id="IPR043129">
    <property type="entry name" value="ATPase_NBD"/>
</dbReference>
<comment type="cofactor">
    <cofactor evidence="1">
        <name>[4Fe-4S] cluster</name>
        <dbReference type="ChEBI" id="CHEBI:49883"/>
    </cofactor>
</comment>
<dbReference type="SUPFAM" id="SSF53067">
    <property type="entry name" value="Actin-like ATPase domain"/>
    <property type="match status" value="1"/>
</dbReference>
<name>A0A7C2K4Q8_UNCW3</name>
<evidence type="ECO:0000256" key="3">
    <source>
        <dbReference type="ARBA" id="ARBA00023004"/>
    </source>
</evidence>
<dbReference type="InterPro" id="IPR002731">
    <property type="entry name" value="ATPase_BadF"/>
</dbReference>
<accession>A0A7C2K4Q8</accession>
<dbReference type="PANTHER" id="PTHR32329">
    <property type="entry name" value="BIFUNCTIONAL PROTEIN [INCLUDES 2-HYDROXYACYL-COA DEHYDRATASE (N-TER) AND ITS ACTIVATOR DOMAIN (C_TERM)-RELATED"/>
    <property type="match status" value="1"/>
</dbReference>
<proteinExistence type="predicted"/>
<evidence type="ECO:0000256" key="4">
    <source>
        <dbReference type="ARBA" id="ARBA00023014"/>
    </source>
</evidence>
<keyword evidence="3" id="KW-0408">Iron</keyword>
<dbReference type="Gene3D" id="3.30.420.40">
    <property type="match status" value="2"/>
</dbReference>
<protein>
    <submittedName>
        <fullName evidence="6">2-hydroxyglutaryl-CoA dehydratase</fullName>
    </submittedName>
</protein>
<dbReference type="GO" id="GO:0046872">
    <property type="term" value="F:metal ion binding"/>
    <property type="evidence" value="ECO:0007669"/>
    <property type="project" value="UniProtKB-KW"/>
</dbReference>
<dbReference type="InterPro" id="IPR008275">
    <property type="entry name" value="CoA_E_activase_dom"/>
</dbReference>
<gene>
    <name evidence="6" type="ORF">ENQ77_08175</name>
</gene>
<evidence type="ECO:0000256" key="2">
    <source>
        <dbReference type="ARBA" id="ARBA00022723"/>
    </source>
</evidence>
<organism evidence="6">
    <name type="scientific">candidate division WOR-3 bacterium</name>
    <dbReference type="NCBI Taxonomy" id="2052148"/>
    <lineage>
        <taxon>Bacteria</taxon>
        <taxon>Bacteria division WOR-3</taxon>
    </lineage>
</organism>
<feature type="domain" description="ATPase BadF/BadG/BcrA/BcrD type" evidence="5">
    <location>
        <begin position="5"/>
        <end position="252"/>
    </location>
</feature>
<evidence type="ECO:0000256" key="1">
    <source>
        <dbReference type="ARBA" id="ARBA00001966"/>
    </source>
</evidence>